<reference evidence="2" key="1">
    <citation type="submission" date="2022-01" db="EMBL/GenBank/DDBJ databases">
        <title>Genome Sequence Resource for Two Populations of Ditylenchus destructor, the Migratory Endoparasitic Phytonematode.</title>
        <authorList>
            <person name="Zhang H."/>
            <person name="Lin R."/>
            <person name="Xie B."/>
        </authorList>
    </citation>
    <scope>NUCLEOTIDE SEQUENCE</scope>
    <source>
        <strain evidence="2">BazhouSP</strain>
    </source>
</reference>
<dbReference type="AlphaFoldDB" id="A0AAD4R4K0"/>
<evidence type="ECO:0000256" key="1">
    <source>
        <dbReference type="SAM" id="MobiDB-lite"/>
    </source>
</evidence>
<dbReference type="Proteomes" id="UP001201812">
    <property type="component" value="Unassembled WGS sequence"/>
</dbReference>
<protein>
    <submittedName>
        <fullName evidence="2">Uncharacterized protein</fullName>
    </submittedName>
</protein>
<comment type="caution">
    <text evidence="2">The sequence shown here is derived from an EMBL/GenBank/DDBJ whole genome shotgun (WGS) entry which is preliminary data.</text>
</comment>
<proteinExistence type="predicted"/>
<keyword evidence="3" id="KW-1185">Reference proteome</keyword>
<sequence>MADSSIFVPTCETSGVSSRKSQGNENVTKDMDNEESIAGITLKLLTMNGLEYLYSSMSRYPADWSTLSSIFDFSSQRAPLTFLFGNGRGLHLHFMMKRTSFYDDKPQILIHLFIVKDRGNIGTGRRDDWSICWVVWTQIATWLVGWMCVSRLTLSLPACVQQGTNKNSGSITLPTSYSRCITTTNTNTINNQLTKFVTNTQIGRNFRVAAKAIRRTTTITTAGKTSENTGN</sequence>
<accession>A0AAD4R4K0</accession>
<dbReference type="EMBL" id="JAKKPZ010000031">
    <property type="protein sequence ID" value="KAI1709254.1"/>
    <property type="molecule type" value="Genomic_DNA"/>
</dbReference>
<gene>
    <name evidence="2" type="ORF">DdX_11324</name>
</gene>
<name>A0AAD4R4K0_9BILA</name>
<evidence type="ECO:0000313" key="3">
    <source>
        <dbReference type="Proteomes" id="UP001201812"/>
    </source>
</evidence>
<evidence type="ECO:0000313" key="2">
    <source>
        <dbReference type="EMBL" id="KAI1709254.1"/>
    </source>
</evidence>
<feature type="region of interest" description="Disordered" evidence="1">
    <location>
        <begin position="1"/>
        <end position="27"/>
    </location>
</feature>
<feature type="compositionally biased region" description="Polar residues" evidence="1">
    <location>
        <begin position="11"/>
        <end position="26"/>
    </location>
</feature>
<organism evidence="2 3">
    <name type="scientific">Ditylenchus destructor</name>
    <dbReference type="NCBI Taxonomy" id="166010"/>
    <lineage>
        <taxon>Eukaryota</taxon>
        <taxon>Metazoa</taxon>
        <taxon>Ecdysozoa</taxon>
        <taxon>Nematoda</taxon>
        <taxon>Chromadorea</taxon>
        <taxon>Rhabditida</taxon>
        <taxon>Tylenchina</taxon>
        <taxon>Tylenchomorpha</taxon>
        <taxon>Sphaerularioidea</taxon>
        <taxon>Anguinidae</taxon>
        <taxon>Anguininae</taxon>
        <taxon>Ditylenchus</taxon>
    </lineage>
</organism>